<comment type="similarity">
    <text evidence="1 4">Belongs to the UDP-glucose/GDP-mannose dehydrogenase family.</text>
</comment>
<dbReference type="GO" id="GO:0000271">
    <property type="term" value="P:polysaccharide biosynthetic process"/>
    <property type="evidence" value="ECO:0007669"/>
    <property type="project" value="InterPro"/>
</dbReference>
<dbReference type="InterPro" id="IPR014027">
    <property type="entry name" value="UDP-Glc/GDP-Man_DH_C"/>
</dbReference>
<dbReference type="Pfam" id="PF03721">
    <property type="entry name" value="UDPG_MGDP_dh_N"/>
    <property type="match status" value="1"/>
</dbReference>
<name>A0A4R6LZ75_9FIRM</name>
<dbReference type="PIRSF" id="PIRSF500136">
    <property type="entry name" value="UDP_ManNAc_DH"/>
    <property type="match status" value="1"/>
</dbReference>
<dbReference type="RefSeq" id="WP_133514214.1">
    <property type="nucleotide sequence ID" value="NZ_SNWX01000004.1"/>
</dbReference>
<dbReference type="PANTHER" id="PTHR43491:SF2">
    <property type="entry name" value="UDP-N-ACETYL-D-MANNOSAMINE DEHYDROGENASE"/>
    <property type="match status" value="1"/>
</dbReference>
<dbReference type="InterPro" id="IPR001732">
    <property type="entry name" value="UDP-Glc/GDP-Man_DH_N"/>
</dbReference>
<protein>
    <submittedName>
        <fullName evidence="6">UDP-N-acetyl-D-galactosamine dehydrogenase</fullName>
    </submittedName>
</protein>
<evidence type="ECO:0000256" key="4">
    <source>
        <dbReference type="PIRNR" id="PIRNR000124"/>
    </source>
</evidence>
<dbReference type="InterPro" id="IPR014026">
    <property type="entry name" value="UDP-Glc/GDP-Man_DH_dimer"/>
</dbReference>
<organism evidence="6 7">
    <name type="scientific">Halanaerobium saccharolyticum</name>
    <dbReference type="NCBI Taxonomy" id="43595"/>
    <lineage>
        <taxon>Bacteria</taxon>
        <taxon>Bacillati</taxon>
        <taxon>Bacillota</taxon>
        <taxon>Clostridia</taxon>
        <taxon>Halanaerobiales</taxon>
        <taxon>Halanaerobiaceae</taxon>
        <taxon>Halanaerobium</taxon>
    </lineage>
</organism>
<dbReference type="Gene3D" id="3.40.50.720">
    <property type="entry name" value="NAD(P)-binding Rossmann-like Domain"/>
    <property type="match status" value="2"/>
</dbReference>
<dbReference type="PIRSF" id="PIRSF000124">
    <property type="entry name" value="UDPglc_GDPman_dh"/>
    <property type="match status" value="1"/>
</dbReference>
<evidence type="ECO:0000256" key="1">
    <source>
        <dbReference type="ARBA" id="ARBA00006601"/>
    </source>
</evidence>
<dbReference type="SUPFAM" id="SSF52413">
    <property type="entry name" value="UDP-glucose/GDP-mannose dehydrogenase C-terminal domain"/>
    <property type="match status" value="1"/>
</dbReference>
<dbReference type="SUPFAM" id="SSF51735">
    <property type="entry name" value="NAD(P)-binding Rossmann-fold domains"/>
    <property type="match status" value="1"/>
</dbReference>
<proteinExistence type="inferred from homology"/>
<dbReference type="Pfam" id="PF03720">
    <property type="entry name" value="UDPG_MGDP_dh_C"/>
    <property type="match status" value="1"/>
</dbReference>
<dbReference type="EMBL" id="SNWX01000004">
    <property type="protein sequence ID" value="TDO94094.1"/>
    <property type="molecule type" value="Genomic_DNA"/>
</dbReference>
<gene>
    <name evidence="6" type="ORF">DFR79_10459</name>
</gene>
<dbReference type="Proteomes" id="UP000295064">
    <property type="component" value="Unassembled WGS sequence"/>
</dbReference>
<dbReference type="OrthoDB" id="9803238at2"/>
<evidence type="ECO:0000256" key="2">
    <source>
        <dbReference type="ARBA" id="ARBA00023002"/>
    </source>
</evidence>
<dbReference type="GO" id="GO:0051287">
    <property type="term" value="F:NAD binding"/>
    <property type="evidence" value="ECO:0007669"/>
    <property type="project" value="InterPro"/>
</dbReference>
<dbReference type="Pfam" id="PF00984">
    <property type="entry name" value="UDPG_MGDP_dh"/>
    <property type="match status" value="1"/>
</dbReference>
<keyword evidence="3" id="KW-0520">NAD</keyword>
<dbReference type="GO" id="GO:0016628">
    <property type="term" value="F:oxidoreductase activity, acting on the CH-CH group of donors, NAD or NADP as acceptor"/>
    <property type="evidence" value="ECO:0007669"/>
    <property type="project" value="InterPro"/>
</dbReference>
<feature type="domain" description="UDP-glucose/GDP-mannose dehydrogenase C-terminal" evidence="5">
    <location>
        <begin position="322"/>
        <end position="429"/>
    </location>
</feature>
<dbReference type="InterPro" id="IPR036291">
    <property type="entry name" value="NAD(P)-bd_dom_sf"/>
</dbReference>
<evidence type="ECO:0000256" key="3">
    <source>
        <dbReference type="ARBA" id="ARBA00023027"/>
    </source>
</evidence>
<dbReference type="InterPro" id="IPR008927">
    <property type="entry name" value="6-PGluconate_DH-like_C_sf"/>
</dbReference>
<reference evidence="6 7" key="1">
    <citation type="submission" date="2019-03" db="EMBL/GenBank/DDBJ databases">
        <title>Subsurface microbial communities from deep shales in Ohio and West Virginia, USA.</title>
        <authorList>
            <person name="Wrighton K."/>
        </authorList>
    </citation>
    <scope>NUCLEOTIDE SEQUENCE [LARGE SCALE GENOMIC DNA]</scope>
    <source>
        <strain evidence="6 7">MA284_T2</strain>
    </source>
</reference>
<dbReference type="PANTHER" id="PTHR43491">
    <property type="entry name" value="UDP-N-ACETYL-D-MANNOSAMINE DEHYDROGENASE"/>
    <property type="match status" value="1"/>
</dbReference>
<evidence type="ECO:0000313" key="7">
    <source>
        <dbReference type="Proteomes" id="UP000295064"/>
    </source>
</evidence>
<dbReference type="InterPro" id="IPR036220">
    <property type="entry name" value="UDP-Glc/GDP-Man_DH_C_sf"/>
</dbReference>
<dbReference type="InterPro" id="IPR028359">
    <property type="entry name" value="UDP_ManNAc/GlcNAc_DH"/>
</dbReference>
<dbReference type="NCBIfam" id="TIGR03026">
    <property type="entry name" value="NDP-sugDHase"/>
    <property type="match status" value="1"/>
</dbReference>
<accession>A0A4R6LZ75</accession>
<dbReference type="AlphaFoldDB" id="A0A4R6LZ75"/>
<comment type="caution">
    <text evidence="6">The sequence shown here is derived from an EMBL/GenBank/DDBJ whole genome shotgun (WGS) entry which is preliminary data.</text>
</comment>
<dbReference type="SMART" id="SM00984">
    <property type="entry name" value="UDPG_MGDP_dh_C"/>
    <property type="match status" value="1"/>
</dbReference>
<evidence type="ECO:0000313" key="6">
    <source>
        <dbReference type="EMBL" id="TDO94094.1"/>
    </source>
</evidence>
<dbReference type="SUPFAM" id="SSF48179">
    <property type="entry name" value="6-phosphogluconate dehydrogenase C-terminal domain-like"/>
    <property type="match status" value="1"/>
</dbReference>
<sequence>MYLKKLIKNKKEKISIVGLGYVGLPIAVAFAEKADVIAYDINQKKVDKYKQGIDVTKEAGDQAVKESTALFTADESKLREAKFHIVAVPTPITKDKNPDLSIVKSASRSVGRNLTKGSIVVYESTVYPGVTEEICIPILEKESGLKCGKDFKVGYSPERINPGDKVHRLNTIVKVVSGMDQESLDQIAAVYEMVIDAGVHKAESIKVAEAAKVIENSQRDINIAFMNELSVIFDKLDIDTKSVLEAAGTKWNFLNFTPGLVGGHCIGVDPYYLTYKAEQIGYHSQIILSGRKINDNMGKYTAEQTVKKMINANKQIKGSKVAIFGITFKENCPDVRNTKVVDLINELKEYGVEVEIVDPVADKEDLKEVYDIETINKNEIKDADAVIFAVAHDEFAEFNLDNIKDLYYQDAETDNDGYVLMDVKGIFDKEKAEAENYIYWRL</sequence>
<evidence type="ECO:0000259" key="5">
    <source>
        <dbReference type="SMART" id="SM00984"/>
    </source>
</evidence>
<dbReference type="GO" id="GO:0016616">
    <property type="term" value="F:oxidoreductase activity, acting on the CH-OH group of donors, NAD or NADP as acceptor"/>
    <property type="evidence" value="ECO:0007669"/>
    <property type="project" value="InterPro"/>
</dbReference>
<keyword evidence="2" id="KW-0560">Oxidoreductase</keyword>
<dbReference type="InterPro" id="IPR017476">
    <property type="entry name" value="UDP-Glc/GDP-Man"/>
</dbReference>